<reference evidence="2 3" key="1">
    <citation type="journal article" date="2016" name="Nat. Commun.">
        <title>Thousands of microbial genomes shed light on interconnected biogeochemical processes in an aquifer system.</title>
        <authorList>
            <person name="Anantharaman K."/>
            <person name="Brown C.T."/>
            <person name="Hug L.A."/>
            <person name="Sharon I."/>
            <person name="Castelle C.J."/>
            <person name="Probst A.J."/>
            <person name="Thomas B.C."/>
            <person name="Singh A."/>
            <person name="Wilkins M.J."/>
            <person name="Karaoz U."/>
            <person name="Brodie E.L."/>
            <person name="Williams K.H."/>
            <person name="Hubbard S.S."/>
            <person name="Banfield J.F."/>
        </authorList>
    </citation>
    <scope>NUCLEOTIDE SEQUENCE [LARGE SCALE GENOMIC DNA]</scope>
</reference>
<gene>
    <name evidence="2" type="ORF">A2W14_04520</name>
</gene>
<dbReference type="STRING" id="1798371.A2W14_04520"/>
<name>A0A1F5YSN1_9BACT</name>
<proteinExistence type="predicted"/>
<keyword evidence="1" id="KW-0812">Transmembrane</keyword>
<protein>
    <submittedName>
        <fullName evidence="2">Uncharacterized protein</fullName>
    </submittedName>
</protein>
<organism evidence="2 3">
    <name type="scientific">Candidatus Gottesmanbacteria bacterium RBG_16_37_8</name>
    <dbReference type="NCBI Taxonomy" id="1798371"/>
    <lineage>
        <taxon>Bacteria</taxon>
        <taxon>Candidatus Gottesmaniibacteriota</taxon>
    </lineage>
</organism>
<keyword evidence="1" id="KW-0472">Membrane</keyword>
<evidence type="ECO:0000313" key="2">
    <source>
        <dbReference type="EMBL" id="OGG03106.1"/>
    </source>
</evidence>
<keyword evidence="1" id="KW-1133">Transmembrane helix</keyword>
<comment type="caution">
    <text evidence="2">The sequence shown here is derived from an EMBL/GenBank/DDBJ whole genome shotgun (WGS) entry which is preliminary data.</text>
</comment>
<dbReference type="EMBL" id="MFJA01000039">
    <property type="protein sequence ID" value="OGG03106.1"/>
    <property type="molecule type" value="Genomic_DNA"/>
</dbReference>
<dbReference type="AlphaFoldDB" id="A0A1F5YSN1"/>
<dbReference type="Proteomes" id="UP000176665">
    <property type="component" value="Unassembled WGS sequence"/>
</dbReference>
<feature type="transmembrane region" description="Helical" evidence="1">
    <location>
        <begin position="12"/>
        <end position="33"/>
    </location>
</feature>
<accession>A0A1F5YSN1</accession>
<evidence type="ECO:0000313" key="3">
    <source>
        <dbReference type="Proteomes" id="UP000176665"/>
    </source>
</evidence>
<evidence type="ECO:0000256" key="1">
    <source>
        <dbReference type="SAM" id="Phobius"/>
    </source>
</evidence>
<sequence length="153" mass="16860">MENQNNKVNYWMISTLIFGFLFFLMLGVNILSFRSSGKNDIISPRPLPTTLPSENINYPTVQPNAEDQITIEGQIDCLPHRETTRGVTLECAIGLRGKDNKYYSLQGLDQQDLISGALEAGQNVKISGVLTSSSDSRYDTAGTIEVASVENLD</sequence>